<organism evidence="2 3">
    <name type="scientific">Mucilaginibacter litoreus</name>
    <dbReference type="NCBI Taxonomy" id="1048221"/>
    <lineage>
        <taxon>Bacteria</taxon>
        <taxon>Pseudomonadati</taxon>
        <taxon>Bacteroidota</taxon>
        <taxon>Sphingobacteriia</taxon>
        <taxon>Sphingobacteriales</taxon>
        <taxon>Sphingobacteriaceae</taxon>
        <taxon>Mucilaginibacter</taxon>
    </lineage>
</organism>
<keyword evidence="3" id="KW-1185">Reference proteome</keyword>
<reference evidence="3" key="1">
    <citation type="journal article" date="2019" name="Int. J. Syst. Evol. Microbiol.">
        <title>The Global Catalogue of Microorganisms (GCM) 10K type strain sequencing project: providing services to taxonomists for standard genome sequencing and annotation.</title>
        <authorList>
            <consortium name="The Broad Institute Genomics Platform"/>
            <consortium name="The Broad Institute Genome Sequencing Center for Infectious Disease"/>
            <person name="Wu L."/>
            <person name="Ma J."/>
        </authorList>
    </citation>
    <scope>NUCLEOTIDE SEQUENCE [LARGE SCALE GENOMIC DNA]</scope>
    <source>
        <strain evidence="3">CCUG 61484</strain>
    </source>
</reference>
<feature type="region of interest" description="Disordered" evidence="1">
    <location>
        <begin position="41"/>
        <end position="60"/>
    </location>
</feature>
<evidence type="ECO:0000313" key="2">
    <source>
        <dbReference type="EMBL" id="MFD0793680.1"/>
    </source>
</evidence>
<dbReference type="InterPro" id="IPR021513">
    <property type="entry name" value="Phage_RSL1_Orf186"/>
</dbReference>
<feature type="compositionally biased region" description="Basic and acidic residues" evidence="1">
    <location>
        <begin position="42"/>
        <end position="52"/>
    </location>
</feature>
<feature type="compositionally biased region" description="Basic residues" evidence="1">
    <location>
        <begin position="1"/>
        <end position="15"/>
    </location>
</feature>
<protein>
    <submittedName>
        <fullName evidence="2">DUF3175 domain-containing protein</fullName>
    </submittedName>
</protein>
<dbReference type="Proteomes" id="UP001597010">
    <property type="component" value="Unassembled WGS sequence"/>
</dbReference>
<feature type="compositionally biased region" description="Basic residues" evidence="1">
    <location>
        <begin position="90"/>
        <end position="101"/>
    </location>
</feature>
<accession>A0ABW3AS56</accession>
<dbReference type="EMBL" id="JBHTHZ010000005">
    <property type="protein sequence ID" value="MFD0793680.1"/>
    <property type="molecule type" value="Genomic_DNA"/>
</dbReference>
<comment type="caution">
    <text evidence="2">The sequence shown here is derived from an EMBL/GenBank/DDBJ whole genome shotgun (WGS) entry which is preliminary data.</text>
</comment>
<proteinExistence type="predicted"/>
<evidence type="ECO:0000313" key="3">
    <source>
        <dbReference type="Proteomes" id="UP001597010"/>
    </source>
</evidence>
<feature type="region of interest" description="Disordered" evidence="1">
    <location>
        <begin position="1"/>
        <end position="20"/>
    </location>
</feature>
<dbReference type="RefSeq" id="WP_377113824.1">
    <property type="nucleotide sequence ID" value="NZ_JBHTHZ010000005.1"/>
</dbReference>
<feature type="region of interest" description="Disordered" evidence="1">
    <location>
        <begin position="77"/>
        <end position="101"/>
    </location>
</feature>
<sequence>MPVKGKHRRNNHKWSAKVNATSDALDLQKDIFKSKNPGKIAESLKESAEESHRRKGSPFQSAMSMLNFYINRAGKNLTKTQKKPLENAKNKLRKLYGRPQK</sequence>
<name>A0ABW3AS56_9SPHI</name>
<evidence type="ECO:0000256" key="1">
    <source>
        <dbReference type="SAM" id="MobiDB-lite"/>
    </source>
</evidence>
<dbReference type="Pfam" id="PF11373">
    <property type="entry name" value="DUF3175"/>
    <property type="match status" value="1"/>
</dbReference>
<gene>
    <name evidence="2" type="ORF">ACFQZX_08630</name>
</gene>